<organism evidence="2 3">
    <name type="scientific">Candidatus Gottesmanbacteria bacterium GW2011_GWA1_44_24b</name>
    <dbReference type="NCBI Taxonomy" id="1618437"/>
    <lineage>
        <taxon>Bacteria</taxon>
        <taxon>Candidatus Gottesmaniibacteriota</taxon>
    </lineage>
</organism>
<name>A0A0G1IEP6_9BACT</name>
<feature type="domain" description="RNHCP" evidence="1">
    <location>
        <begin position="2"/>
        <end position="55"/>
    </location>
</feature>
<proteinExistence type="predicted"/>
<dbReference type="EMBL" id="LCIQ01000069">
    <property type="protein sequence ID" value="KKT57303.1"/>
    <property type="molecule type" value="Genomic_DNA"/>
</dbReference>
<dbReference type="Proteomes" id="UP000034521">
    <property type="component" value="Unassembled WGS sequence"/>
</dbReference>
<reference evidence="2 3" key="1">
    <citation type="journal article" date="2015" name="Nature">
        <title>rRNA introns, odd ribosomes, and small enigmatic genomes across a large radiation of phyla.</title>
        <authorList>
            <person name="Brown C.T."/>
            <person name="Hug L.A."/>
            <person name="Thomas B.C."/>
            <person name="Sharon I."/>
            <person name="Castelle C.J."/>
            <person name="Singh A."/>
            <person name="Wilkins M.J."/>
            <person name="Williams K.H."/>
            <person name="Banfield J.F."/>
        </authorList>
    </citation>
    <scope>NUCLEOTIDE SEQUENCE [LARGE SCALE GENOMIC DNA]</scope>
</reference>
<accession>A0A0G1IEP6</accession>
<evidence type="ECO:0000313" key="2">
    <source>
        <dbReference type="EMBL" id="KKT57303.1"/>
    </source>
</evidence>
<evidence type="ECO:0000313" key="3">
    <source>
        <dbReference type="Proteomes" id="UP000034521"/>
    </source>
</evidence>
<gene>
    <name evidence="2" type="ORF">UW52_C0069G0005</name>
</gene>
<dbReference type="InterPro" id="IPR024439">
    <property type="entry name" value="RNHCP"/>
</dbReference>
<sequence>MCQAEMTPIGLTFKHEGFDKYGKVRQGELMIVHRCMECGKVNINRIAGDDSEETILLLLQQKNITNELGSILKQSDIDLLGKKDEDRVRKQLFGTHQVG</sequence>
<dbReference type="AlphaFoldDB" id="A0A0G1IEP6"/>
<comment type="caution">
    <text evidence="2">The sequence shown here is derived from an EMBL/GenBank/DDBJ whole genome shotgun (WGS) entry which is preliminary data.</text>
</comment>
<protein>
    <recommendedName>
        <fullName evidence="1">RNHCP domain-containing protein</fullName>
    </recommendedName>
</protein>
<evidence type="ECO:0000259" key="1">
    <source>
        <dbReference type="Pfam" id="PF12647"/>
    </source>
</evidence>
<dbReference type="Pfam" id="PF12647">
    <property type="entry name" value="RNHCP"/>
    <property type="match status" value="1"/>
</dbReference>